<keyword evidence="3" id="KW-0547">Nucleotide-binding</keyword>
<reference evidence="6 7" key="1">
    <citation type="journal article" date="2018" name="Sci. Rep.">
        <title>Rhizobium tumorigenes sp. nov., a novel plant tumorigenic bacterium isolated from cane gall tumors on thornless blackberry.</title>
        <authorList>
            <person name="Kuzmanovi N."/>
            <person name="Smalla K."/>
            <person name="Gronow S."/>
            <person name="PuBawska J."/>
        </authorList>
    </citation>
    <scope>NUCLEOTIDE SEQUENCE [LARGE SCALE GENOMIC DNA]</scope>
    <source>
        <strain evidence="6 7">CCBAU 85046</strain>
    </source>
</reference>
<dbReference type="OrthoDB" id="9810077at2"/>
<evidence type="ECO:0000313" key="6">
    <source>
        <dbReference type="EMBL" id="PZM12845.1"/>
    </source>
</evidence>
<dbReference type="PANTHER" id="PTHR42794:SF2">
    <property type="entry name" value="ABC TRANSPORTER ATP-BINDING PROTEIN"/>
    <property type="match status" value="1"/>
</dbReference>
<dbReference type="FunFam" id="3.40.50.300:FF:000134">
    <property type="entry name" value="Iron-enterobactin ABC transporter ATP-binding protein"/>
    <property type="match status" value="1"/>
</dbReference>
<dbReference type="PROSITE" id="PS50893">
    <property type="entry name" value="ABC_TRANSPORTER_2"/>
    <property type="match status" value="1"/>
</dbReference>
<dbReference type="Gene3D" id="3.40.50.300">
    <property type="entry name" value="P-loop containing nucleotide triphosphate hydrolases"/>
    <property type="match status" value="1"/>
</dbReference>
<dbReference type="CDD" id="cd03214">
    <property type="entry name" value="ABC_Iron-Siderophores_B12_Hemin"/>
    <property type="match status" value="1"/>
</dbReference>
<proteinExistence type="inferred from homology"/>
<dbReference type="Proteomes" id="UP000248925">
    <property type="component" value="Unassembled WGS sequence"/>
</dbReference>
<evidence type="ECO:0000256" key="3">
    <source>
        <dbReference type="ARBA" id="ARBA00022741"/>
    </source>
</evidence>
<comment type="caution">
    <text evidence="6">The sequence shown here is derived from an EMBL/GenBank/DDBJ whole genome shotgun (WGS) entry which is preliminary data.</text>
</comment>
<evidence type="ECO:0000313" key="7">
    <source>
        <dbReference type="Proteomes" id="UP000248925"/>
    </source>
</evidence>
<dbReference type="InterPro" id="IPR027417">
    <property type="entry name" value="P-loop_NTPase"/>
</dbReference>
<evidence type="ECO:0000256" key="2">
    <source>
        <dbReference type="ARBA" id="ARBA00022448"/>
    </source>
</evidence>
<comment type="similarity">
    <text evidence="1">Belongs to the ABC transporter superfamily.</text>
</comment>
<name>A0A2W4CR43_9HYPH</name>
<dbReference type="PANTHER" id="PTHR42794">
    <property type="entry name" value="HEMIN IMPORT ATP-BINDING PROTEIN HMUV"/>
    <property type="match status" value="1"/>
</dbReference>
<organism evidence="6 7">
    <name type="scientific">Rhizobium tubonense</name>
    <dbReference type="NCBI Taxonomy" id="484088"/>
    <lineage>
        <taxon>Bacteria</taxon>
        <taxon>Pseudomonadati</taxon>
        <taxon>Pseudomonadota</taxon>
        <taxon>Alphaproteobacteria</taxon>
        <taxon>Hyphomicrobiales</taxon>
        <taxon>Rhizobiaceae</taxon>
        <taxon>Rhizobium/Agrobacterium group</taxon>
        <taxon>Rhizobium</taxon>
    </lineage>
</organism>
<evidence type="ECO:0000256" key="4">
    <source>
        <dbReference type="ARBA" id="ARBA00022840"/>
    </source>
</evidence>
<dbReference type="AlphaFoldDB" id="A0A2W4CR43"/>
<keyword evidence="4 6" id="KW-0067">ATP-binding</keyword>
<protein>
    <submittedName>
        <fullName evidence="6">Iron ABC transporter ATP-binding protein</fullName>
    </submittedName>
</protein>
<gene>
    <name evidence="6" type="ORF">CPY51_14920</name>
</gene>
<dbReference type="SUPFAM" id="SSF52540">
    <property type="entry name" value="P-loop containing nucleoside triphosphate hydrolases"/>
    <property type="match status" value="1"/>
</dbReference>
<dbReference type="InterPro" id="IPR017871">
    <property type="entry name" value="ABC_transporter-like_CS"/>
</dbReference>
<keyword evidence="7" id="KW-1185">Reference proteome</keyword>
<dbReference type="SMART" id="SM00382">
    <property type="entry name" value="AAA"/>
    <property type="match status" value="1"/>
</dbReference>
<evidence type="ECO:0000259" key="5">
    <source>
        <dbReference type="PROSITE" id="PS50893"/>
    </source>
</evidence>
<accession>A0A2W4CR43</accession>
<dbReference type="InterPro" id="IPR003439">
    <property type="entry name" value="ABC_transporter-like_ATP-bd"/>
</dbReference>
<keyword evidence="2" id="KW-0813">Transport</keyword>
<evidence type="ECO:0000256" key="1">
    <source>
        <dbReference type="ARBA" id="ARBA00005417"/>
    </source>
</evidence>
<dbReference type="GO" id="GO:0005524">
    <property type="term" value="F:ATP binding"/>
    <property type="evidence" value="ECO:0007669"/>
    <property type="project" value="UniProtKB-KW"/>
</dbReference>
<dbReference type="Pfam" id="PF00005">
    <property type="entry name" value="ABC_tran"/>
    <property type="match status" value="1"/>
</dbReference>
<dbReference type="RefSeq" id="WP_111161040.1">
    <property type="nucleotide sequence ID" value="NZ_PCDP01000036.1"/>
</dbReference>
<dbReference type="InterPro" id="IPR003593">
    <property type="entry name" value="AAA+_ATPase"/>
</dbReference>
<dbReference type="GO" id="GO:0016887">
    <property type="term" value="F:ATP hydrolysis activity"/>
    <property type="evidence" value="ECO:0007669"/>
    <property type="project" value="InterPro"/>
</dbReference>
<sequence>MTTLPICARLEAENLCWGPRPGHHIIANVSLSVEAGERLAIIGANGAGKSTLLRCLYRGVRPMQGSVRLDGVDLWSIRPREVAKRIAVVLQETPADFPFSVRDVVMMGRIPHRKGLARWGDRDRDITAQALENLELRHLSSRQFSSLSGGEKQRVLIARALAQEPEIVILDEPTNHLDIRHQLEILALLKDLGPTIIATLHDINLAADFATKVAVIRSGRITGHGVPGEVLTAQRISTAFGVAASAHRAVDTSLNRFTFSLS</sequence>
<feature type="domain" description="ABC transporter" evidence="5">
    <location>
        <begin position="10"/>
        <end position="243"/>
    </location>
</feature>
<dbReference type="PROSITE" id="PS00211">
    <property type="entry name" value="ABC_TRANSPORTER_1"/>
    <property type="match status" value="1"/>
</dbReference>
<dbReference type="EMBL" id="PCDP01000036">
    <property type="protein sequence ID" value="PZM12845.1"/>
    <property type="molecule type" value="Genomic_DNA"/>
</dbReference>